<evidence type="ECO:0000313" key="1">
    <source>
        <dbReference type="EMBL" id="MEI5609763.1"/>
    </source>
</evidence>
<dbReference type="RefSeq" id="WP_336538724.1">
    <property type="nucleotide sequence ID" value="NZ_JBBAYL010000003.1"/>
</dbReference>
<proteinExistence type="predicted"/>
<dbReference type="EMBL" id="JBBAYM010000006">
    <property type="protein sequence ID" value="MEI5609763.1"/>
    <property type="molecule type" value="Genomic_DNA"/>
</dbReference>
<dbReference type="PROSITE" id="PS51257">
    <property type="entry name" value="PROKAR_LIPOPROTEIN"/>
    <property type="match status" value="1"/>
</dbReference>
<protein>
    <recommendedName>
        <fullName evidence="3">Secreted protein</fullName>
    </recommendedName>
</protein>
<accession>A0ABU8G985</accession>
<organism evidence="1 2">
    <name type="scientific">Streptomyces brasiliscabiei</name>
    <dbReference type="NCBI Taxonomy" id="2736302"/>
    <lineage>
        <taxon>Bacteria</taxon>
        <taxon>Bacillati</taxon>
        <taxon>Actinomycetota</taxon>
        <taxon>Actinomycetes</taxon>
        <taxon>Kitasatosporales</taxon>
        <taxon>Streptomycetaceae</taxon>
        <taxon>Streptomyces</taxon>
    </lineage>
</organism>
<comment type="caution">
    <text evidence="1">The sequence shown here is derived from an EMBL/GenBank/DDBJ whole genome shotgun (WGS) entry which is preliminary data.</text>
</comment>
<evidence type="ECO:0000313" key="2">
    <source>
        <dbReference type="Proteomes" id="UP001365781"/>
    </source>
</evidence>
<dbReference type="Proteomes" id="UP001365781">
    <property type="component" value="Unassembled WGS sequence"/>
</dbReference>
<keyword evidence="2" id="KW-1185">Reference proteome</keyword>
<name>A0ABU8G985_9ACTN</name>
<reference evidence="1 2" key="1">
    <citation type="submission" date="2024-03" db="EMBL/GenBank/DDBJ databases">
        <title>First Report of Pectobacterium brasiliscabiei causing potato scab in china.</title>
        <authorList>
            <person name="Handique U."/>
        </authorList>
    </citation>
    <scope>NUCLEOTIDE SEQUENCE [LARGE SCALE GENOMIC DNA]</scope>
    <source>
        <strain evidence="1 2">ZRIMU1503</strain>
    </source>
</reference>
<evidence type="ECO:0008006" key="3">
    <source>
        <dbReference type="Google" id="ProtNLM"/>
    </source>
</evidence>
<gene>
    <name evidence="1" type="ORF">WB403_11345</name>
</gene>
<sequence>MGLRNSSAKKKPDRAPAALLALSSLSILVGCADVGPISAPDLRLEPMVLAVGAMSNGDCGGAYVVEADALGSGEGSRVVHGTEWWNSRLGKTPSGCALYRFIGWYGGAGRAKDAFEDNSPEDKYGKTWPWKPVYLDSPEGLHADDSSLICLDGNQQAGCTEWYFWARYGSVLSLICMSHLDGDAPKIQGRDFQRIVEDVDGLIQKVLADS</sequence>